<feature type="transmembrane region" description="Helical" evidence="9">
    <location>
        <begin position="118"/>
        <end position="139"/>
    </location>
</feature>
<organism evidence="10 11">
    <name type="scientific">Priestia koreensis</name>
    <dbReference type="NCBI Taxonomy" id="284581"/>
    <lineage>
        <taxon>Bacteria</taxon>
        <taxon>Bacillati</taxon>
        <taxon>Bacillota</taxon>
        <taxon>Bacilli</taxon>
        <taxon>Bacillales</taxon>
        <taxon>Bacillaceae</taxon>
        <taxon>Priestia</taxon>
    </lineage>
</organism>
<evidence type="ECO:0000256" key="1">
    <source>
        <dbReference type="ARBA" id="ARBA00004651"/>
    </source>
</evidence>
<evidence type="ECO:0000313" key="10">
    <source>
        <dbReference type="EMBL" id="KOO42831.1"/>
    </source>
</evidence>
<evidence type="ECO:0000256" key="9">
    <source>
        <dbReference type="RuleBase" id="RU362122"/>
    </source>
</evidence>
<feature type="transmembrane region" description="Helical" evidence="9">
    <location>
        <begin position="75"/>
        <end position="98"/>
    </location>
</feature>
<keyword evidence="8 9" id="KW-0472">Membrane</keyword>
<evidence type="ECO:0000256" key="6">
    <source>
        <dbReference type="ARBA" id="ARBA00022970"/>
    </source>
</evidence>
<feature type="transmembrane region" description="Helical" evidence="9">
    <location>
        <begin position="372"/>
        <end position="392"/>
    </location>
</feature>
<evidence type="ECO:0000256" key="7">
    <source>
        <dbReference type="ARBA" id="ARBA00022989"/>
    </source>
</evidence>
<evidence type="ECO:0000256" key="2">
    <source>
        <dbReference type="ARBA" id="ARBA00008540"/>
    </source>
</evidence>
<protein>
    <recommendedName>
        <fullName evidence="9">Branched-chain amino acid transport system carrier protein</fullName>
    </recommendedName>
</protein>
<dbReference type="Pfam" id="PF05525">
    <property type="entry name" value="Branch_AA_trans"/>
    <property type="match status" value="1"/>
</dbReference>
<dbReference type="GO" id="GO:0015188">
    <property type="term" value="F:L-isoleucine transmembrane transporter activity"/>
    <property type="evidence" value="ECO:0007669"/>
    <property type="project" value="TreeGrafter"/>
</dbReference>
<dbReference type="EMBL" id="LILC01000023">
    <property type="protein sequence ID" value="KOO42831.1"/>
    <property type="molecule type" value="Genomic_DNA"/>
</dbReference>
<dbReference type="PANTHER" id="PTHR30588:SF0">
    <property type="entry name" value="BRANCHED-CHAIN AMINO ACID PERMEASE BRNQ"/>
    <property type="match status" value="1"/>
</dbReference>
<keyword evidence="5 9" id="KW-0812">Transmembrane</keyword>
<feature type="transmembrane region" description="Helical" evidence="9">
    <location>
        <begin position="151"/>
        <end position="169"/>
    </location>
</feature>
<keyword evidence="3 9" id="KW-0813">Transport</keyword>
<evidence type="ECO:0000256" key="5">
    <source>
        <dbReference type="ARBA" id="ARBA00022692"/>
    </source>
</evidence>
<dbReference type="GO" id="GO:0015820">
    <property type="term" value="P:L-leucine transport"/>
    <property type="evidence" value="ECO:0007669"/>
    <property type="project" value="TreeGrafter"/>
</dbReference>
<evidence type="ECO:0000256" key="3">
    <source>
        <dbReference type="ARBA" id="ARBA00022448"/>
    </source>
</evidence>
<keyword evidence="6 9" id="KW-0029">Amino-acid transport</keyword>
<comment type="subcellular location">
    <subcellularLocation>
        <location evidence="1 9">Cell membrane</location>
        <topology evidence="1 9">Multi-pass membrane protein</topology>
    </subcellularLocation>
</comment>
<comment type="caution">
    <text evidence="10">The sequence shown here is derived from an EMBL/GenBank/DDBJ whole genome shotgun (WGS) entry which is preliminary data.</text>
</comment>
<accession>A0A0M0KVI5</accession>
<dbReference type="Proteomes" id="UP000037558">
    <property type="component" value="Unassembled WGS sequence"/>
</dbReference>
<gene>
    <name evidence="10" type="ORF">AMD01_16955</name>
</gene>
<feature type="transmembrane region" description="Helical" evidence="9">
    <location>
        <begin position="412"/>
        <end position="432"/>
    </location>
</feature>
<feature type="transmembrane region" description="Helical" evidence="9">
    <location>
        <begin position="234"/>
        <end position="255"/>
    </location>
</feature>
<dbReference type="PATRIC" id="fig|284581.3.peg.2896"/>
<dbReference type="NCBIfam" id="TIGR00796">
    <property type="entry name" value="livcs"/>
    <property type="match status" value="1"/>
</dbReference>
<keyword evidence="11" id="KW-1185">Reference proteome</keyword>
<comment type="function">
    <text evidence="9">Component of the transport system for branched-chain amino acids.</text>
</comment>
<sequence>MTTLSRKETFFVGLMLFALFFGAGNLIFPPFLGQQSGTHFWYAIAGFIITGVGLPILTVLAVAKAKNGIQTIGNRVHPVFGVVFTVIVYLAIGPFMGIPRGANVAYEMSVKPFVSEGSNTMALLIFTIIFFGLVYWVSLNPSKLVDRIGSLLTPALLIAIAVLGVGSLLKLKQPLGAVSKEYQAHPVIHGFMEGYLTMDTIAALAFGIVVITAIRQKGVTNQRAIVKGTLQSGLIAGAGLILVYVTIGVMGAKAGATHTYKDGAAILTTTADQLFSVWGVLLLGVIVLLACFTTCVGLVVACSQYFGKLLPKISHTMLVTVMTVISFLIANLGLADILSLSVPILSMIYPLTIVLVILSFFHGLFKESARGIYSGALIGTILVSVYDGLVQYGVKSEFLTDLYGHLPLFAEGLGWLIPAIIGGLCGFLVSLLSKRADQSVHA</sequence>
<dbReference type="InterPro" id="IPR004685">
    <property type="entry name" value="Brnchd-chn_aa_trnsp_Livcs"/>
</dbReference>
<dbReference type="PANTHER" id="PTHR30588">
    <property type="entry name" value="BRANCHED-CHAIN AMINO ACID TRANSPORT SYSTEM 2 CARRIER PROTEIN"/>
    <property type="match status" value="1"/>
</dbReference>
<feature type="transmembrane region" description="Helical" evidence="9">
    <location>
        <begin position="347"/>
        <end position="365"/>
    </location>
</feature>
<feature type="transmembrane region" description="Helical" evidence="9">
    <location>
        <begin position="40"/>
        <end position="63"/>
    </location>
</feature>
<feature type="transmembrane region" description="Helical" evidence="9">
    <location>
        <begin position="275"/>
        <end position="301"/>
    </location>
</feature>
<dbReference type="GO" id="GO:0005304">
    <property type="term" value="F:L-valine transmembrane transporter activity"/>
    <property type="evidence" value="ECO:0007669"/>
    <property type="project" value="TreeGrafter"/>
</dbReference>
<dbReference type="RefSeq" id="WP_053402631.1">
    <property type="nucleotide sequence ID" value="NZ_JAUKEN010000001.1"/>
</dbReference>
<dbReference type="GO" id="GO:0015190">
    <property type="term" value="F:L-leucine transmembrane transporter activity"/>
    <property type="evidence" value="ECO:0007669"/>
    <property type="project" value="TreeGrafter"/>
</dbReference>
<dbReference type="GO" id="GO:0005886">
    <property type="term" value="C:plasma membrane"/>
    <property type="evidence" value="ECO:0007669"/>
    <property type="project" value="UniProtKB-SubCell"/>
</dbReference>
<comment type="similarity">
    <text evidence="2 9">Belongs to the branched chain amino acid transporter family.</text>
</comment>
<dbReference type="Gene3D" id="1.20.1740.10">
    <property type="entry name" value="Amino acid/polyamine transporter I"/>
    <property type="match status" value="1"/>
</dbReference>
<keyword evidence="4" id="KW-1003">Cell membrane</keyword>
<keyword evidence="7 9" id="KW-1133">Transmembrane helix</keyword>
<evidence type="ECO:0000313" key="11">
    <source>
        <dbReference type="Proteomes" id="UP000037558"/>
    </source>
</evidence>
<evidence type="ECO:0000256" key="8">
    <source>
        <dbReference type="ARBA" id="ARBA00023136"/>
    </source>
</evidence>
<evidence type="ECO:0000256" key="4">
    <source>
        <dbReference type="ARBA" id="ARBA00022475"/>
    </source>
</evidence>
<name>A0A0M0KVI5_9BACI</name>
<feature type="transmembrane region" description="Helical" evidence="9">
    <location>
        <begin position="195"/>
        <end position="214"/>
    </location>
</feature>
<dbReference type="AlphaFoldDB" id="A0A0M0KVI5"/>
<reference evidence="11" key="1">
    <citation type="submission" date="2015-08" db="EMBL/GenBank/DDBJ databases">
        <title>Fjat-14210 dsm16467.</title>
        <authorList>
            <person name="Liu B."/>
            <person name="Wang J."/>
            <person name="Zhu Y."/>
            <person name="Liu G."/>
            <person name="Chen Q."/>
            <person name="Chen Z."/>
            <person name="Lan J."/>
            <person name="Che J."/>
            <person name="Ge C."/>
            <person name="Shi H."/>
            <person name="Pan Z."/>
            <person name="Liu X."/>
        </authorList>
    </citation>
    <scope>NUCLEOTIDE SEQUENCE [LARGE SCALE GENOMIC DNA]</scope>
    <source>
        <strain evidence="11">DSM 16467</strain>
    </source>
</reference>
<feature type="transmembrane region" description="Helical" evidence="9">
    <location>
        <begin position="9"/>
        <end position="28"/>
    </location>
</feature>
<proteinExistence type="inferred from homology"/>
<feature type="transmembrane region" description="Helical" evidence="9">
    <location>
        <begin position="313"/>
        <end position="335"/>
    </location>
</feature>
<dbReference type="OrthoDB" id="9783920at2"/>
<dbReference type="GO" id="GO:0015818">
    <property type="term" value="P:isoleucine transport"/>
    <property type="evidence" value="ECO:0007669"/>
    <property type="project" value="TreeGrafter"/>
</dbReference>